<evidence type="ECO:0000313" key="3">
    <source>
        <dbReference type="EMBL" id="WEG09678.1"/>
    </source>
</evidence>
<dbReference type="Gene3D" id="3.20.20.140">
    <property type="entry name" value="Metal-dependent hydrolases"/>
    <property type="match status" value="1"/>
</dbReference>
<keyword evidence="1" id="KW-0456">Lyase</keyword>
<name>A0ABY8C4X1_9MICO</name>
<feature type="domain" description="Amidohydrolase-related" evidence="2">
    <location>
        <begin position="74"/>
        <end position="352"/>
    </location>
</feature>
<reference evidence="3 4" key="1">
    <citation type="submission" date="2023-03" db="EMBL/GenBank/DDBJ databases">
        <title>Genome sequence of Microbacterium sp. KACC 23027.</title>
        <authorList>
            <person name="Kim S."/>
            <person name="Heo J."/>
            <person name="Kwon S.-W."/>
        </authorList>
    </citation>
    <scope>NUCLEOTIDE SEQUENCE [LARGE SCALE GENOMIC DNA]</scope>
    <source>
        <strain evidence="3 4">KACC 23027</strain>
    </source>
</reference>
<organism evidence="3 4">
    <name type="scientific">Microbacterium horticulturae</name>
    <dbReference type="NCBI Taxonomy" id="3028316"/>
    <lineage>
        <taxon>Bacteria</taxon>
        <taxon>Bacillati</taxon>
        <taxon>Actinomycetota</taxon>
        <taxon>Actinomycetes</taxon>
        <taxon>Micrococcales</taxon>
        <taxon>Microbacteriaceae</taxon>
        <taxon>Microbacterium</taxon>
    </lineage>
</organism>
<gene>
    <name evidence="3" type="ORF">PU630_03680</name>
</gene>
<dbReference type="InterPro" id="IPR032465">
    <property type="entry name" value="ACMSD"/>
</dbReference>
<keyword evidence="4" id="KW-1185">Reference proteome</keyword>
<sequence length="358" mass="39416">MHLSFLNLDLSRNDSLTDRDHNGGGRQHMRVIAVEEHWTTPGLTAALEALPEQYRDDSLALNTRDDNLARLHDLDESRIAMMDEQGIDLQILSAAPPGAGPLPAADAVALSRDLNDRSLEAVRRHPDRFRTMSTLPTSDPAAAAAELERAASLGAVGAMVYGPTRGVPLDDPRNDELFAAAAALGRPIFIHPQIPSRAIRDAAYGGFEPMTELALATFGWGWHIEAAVAALRLIARGTFDRHPDLQIVLGHWGELLLFWEDRIASIARIAGLQRPMSEYLRSNMFITCSGMLSVPLLRHVQTATEADRLMFSTDYPFQRPGQGEIEKFFSAFETDEDRGLFAHGNAQRLFGIDGMTAE</sequence>
<dbReference type="InterPro" id="IPR006680">
    <property type="entry name" value="Amidohydro-rel"/>
</dbReference>
<evidence type="ECO:0000256" key="1">
    <source>
        <dbReference type="ARBA" id="ARBA00023239"/>
    </source>
</evidence>
<evidence type="ECO:0000313" key="4">
    <source>
        <dbReference type="Proteomes" id="UP001214553"/>
    </source>
</evidence>
<dbReference type="RefSeq" id="WP_275279001.1">
    <property type="nucleotide sequence ID" value="NZ_CP119108.1"/>
</dbReference>
<accession>A0ABY8C4X1</accession>
<protein>
    <submittedName>
        <fullName evidence="3">Amidohydrolase family protein</fullName>
    </submittedName>
</protein>
<dbReference type="Pfam" id="PF04909">
    <property type="entry name" value="Amidohydro_2"/>
    <property type="match status" value="1"/>
</dbReference>
<dbReference type="PANTHER" id="PTHR21240">
    <property type="entry name" value="2-AMINO-3-CARBOXYLMUCONATE-6-SEMIALDEHYDE DECARBOXYLASE"/>
    <property type="match status" value="1"/>
</dbReference>
<dbReference type="InterPro" id="IPR032466">
    <property type="entry name" value="Metal_Hydrolase"/>
</dbReference>
<dbReference type="EMBL" id="CP119108">
    <property type="protein sequence ID" value="WEG09678.1"/>
    <property type="molecule type" value="Genomic_DNA"/>
</dbReference>
<dbReference type="SUPFAM" id="SSF51556">
    <property type="entry name" value="Metallo-dependent hydrolases"/>
    <property type="match status" value="1"/>
</dbReference>
<dbReference type="Proteomes" id="UP001214553">
    <property type="component" value="Chromosome"/>
</dbReference>
<evidence type="ECO:0000259" key="2">
    <source>
        <dbReference type="Pfam" id="PF04909"/>
    </source>
</evidence>
<dbReference type="PANTHER" id="PTHR21240:SF30">
    <property type="entry name" value="AMIDOHYDROLASE-RELATED DOMAIN-CONTAINING PROTEIN-RELATED"/>
    <property type="match status" value="1"/>
</dbReference>
<proteinExistence type="predicted"/>